<dbReference type="NCBIfam" id="TIGR00249">
    <property type="entry name" value="sixA"/>
    <property type="match status" value="1"/>
</dbReference>
<dbReference type="InterPro" id="IPR029033">
    <property type="entry name" value="His_PPase_superfam"/>
</dbReference>
<dbReference type="SUPFAM" id="SSF53254">
    <property type="entry name" value="Phosphoglycerate mutase-like"/>
    <property type="match status" value="1"/>
</dbReference>
<dbReference type="EMBL" id="JAGSOY010000022">
    <property type="protein sequence ID" value="MBU2711629.1"/>
    <property type="molecule type" value="Genomic_DNA"/>
</dbReference>
<comment type="caution">
    <text evidence="1">The sequence shown here is derived from an EMBL/GenBank/DDBJ whole genome shotgun (WGS) entry which is preliminary data.</text>
</comment>
<keyword evidence="2" id="KW-1185">Reference proteome</keyword>
<dbReference type="InterPro" id="IPR004449">
    <property type="entry name" value="SixA"/>
</dbReference>
<dbReference type="RefSeq" id="WP_215819784.1">
    <property type="nucleotide sequence ID" value="NZ_JAGSOY010000022.1"/>
</dbReference>
<dbReference type="SMART" id="SM00855">
    <property type="entry name" value="PGAM"/>
    <property type="match status" value="1"/>
</dbReference>
<protein>
    <submittedName>
        <fullName evidence="1">Phosphohistidine phosphatase SixA</fullName>
    </submittedName>
</protein>
<dbReference type="InterPro" id="IPR013078">
    <property type="entry name" value="His_Pase_superF_clade-1"/>
</dbReference>
<dbReference type="Gene3D" id="3.40.50.1240">
    <property type="entry name" value="Phosphoglycerate mutase-like"/>
    <property type="match status" value="1"/>
</dbReference>
<dbReference type="Pfam" id="PF00300">
    <property type="entry name" value="His_Phos_1"/>
    <property type="match status" value="1"/>
</dbReference>
<dbReference type="CDD" id="cd07067">
    <property type="entry name" value="HP_PGM_like"/>
    <property type="match status" value="1"/>
</dbReference>
<proteinExistence type="predicted"/>
<dbReference type="Proteomes" id="UP000690515">
    <property type="component" value="Unassembled WGS sequence"/>
</dbReference>
<evidence type="ECO:0000313" key="1">
    <source>
        <dbReference type="EMBL" id="MBU2711629.1"/>
    </source>
</evidence>
<accession>A0ABS5ZCA8</accession>
<sequence>MKVMIMRHGEAEAIALSDGERPLTAEGINEVTQVAELVAEEYSVSKVLASPLLRAQQTASLMAAGLNLAGVETLDELAPDHKPESVFKVLADVEAEVLLLVSHMPLVDQLAGWLLDGTRKSPITFPTATVAVLHTEHLAPGVAELERVFLAPS</sequence>
<gene>
    <name evidence="1" type="primary">sixA</name>
    <name evidence="1" type="ORF">KCG35_11215</name>
</gene>
<name>A0ABS5ZCA8_9GAMM</name>
<organism evidence="1 2">
    <name type="scientific">Zooshikella harenae</name>
    <dbReference type="NCBI Taxonomy" id="2827238"/>
    <lineage>
        <taxon>Bacteria</taxon>
        <taxon>Pseudomonadati</taxon>
        <taxon>Pseudomonadota</taxon>
        <taxon>Gammaproteobacteria</taxon>
        <taxon>Oceanospirillales</taxon>
        <taxon>Zooshikellaceae</taxon>
        <taxon>Zooshikella</taxon>
    </lineage>
</organism>
<evidence type="ECO:0000313" key="2">
    <source>
        <dbReference type="Proteomes" id="UP000690515"/>
    </source>
</evidence>
<reference evidence="1 2" key="1">
    <citation type="submission" date="2021-04" db="EMBL/GenBank/DDBJ databases">
        <authorList>
            <person name="Pira H."/>
            <person name="Risdian C."/>
            <person name="Wink J."/>
        </authorList>
    </citation>
    <scope>NUCLEOTIDE SEQUENCE [LARGE SCALE GENOMIC DNA]</scope>
    <source>
        <strain evidence="1 2">WH53</strain>
    </source>
</reference>